<keyword evidence="3" id="KW-1185">Reference proteome</keyword>
<feature type="compositionally biased region" description="Polar residues" evidence="1">
    <location>
        <begin position="57"/>
        <end position="67"/>
    </location>
</feature>
<organism evidence="2 3">
    <name type="scientific">Pontiella sulfatireligans</name>
    <dbReference type="NCBI Taxonomy" id="2750658"/>
    <lineage>
        <taxon>Bacteria</taxon>
        <taxon>Pseudomonadati</taxon>
        <taxon>Kiritimatiellota</taxon>
        <taxon>Kiritimatiellia</taxon>
        <taxon>Kiritimatiellales</taxon>
        <taxon>Pontiellaceae</taxon>
        <taxon>Pontiella</taxon>
    </lineage>
</organism>
<evidence type="ECO:0000313" key="3">
    <source>
        <dbReference type="Proteomes" id="UP000346198"/>
    </source>
</evidence>
<proteinExistence type="predicted"/>
<dbReference type="Proteomes" id="UP000346198">
    <property type="component" value="Unassembled WGS sequence"/>
</dbReference>
<name>A0A6C2ULQ4_9BACT</name>
<protein>
    <submittedName>
        <fullName evidence="2">Uncharacterized protein</fullName>
    </submittedName>
</protein>
<dbReference type="AlphaFoldDB" id="A0A6C2ULQ4"/>
<gene>
    <name evidence="2" type="ORF">SCARR_02910</name>
</gene>
<reference evidence="2 3" key="1">
    <citation type="submission" date="2019-04" db="EMBL/GenBank/DDBJ databases">
        <authorList>
            <person name="Van Vliet M D."/>
        </authorList>
    </citation>
    <scope>NUCLEOTIDE SEQUENCE [LARGE SCALE GENOMIC DNA]</scope>
    <source>
        <strain evidence="2 3">F21</strain>
    </source>
</reference>
<sequence length="167" mass="17675">MRSIFTSNMAHSKSAITSSRTPFARPPSAKRTSSSSVVRNPAKPAPSSIASLKPAESSISIQPTTCVKPSAPCRPCNSPKLPTGRLPAGNQSAEPAESNPVKAVAEKPHTKEAVCATSEMADPAYFGIASIYPKLGNFWRKRAEFIAVELRFSRGVGLPRISGLLIG</sequence>
<accession>A0A6C2ULQ4</accession>
<feature type="region of interest" description="Disordered" evidence="1">
    <location>
        <begin position="1"/>
        <end position="105"/>
    </location>
</feature>
<evidence type="ECO:0000313" key="2">
    <source>
        <dbReference type="EMBL" id="VGO20843.1"/>
    </source>
</evidence>
<dbReference type="EMBL" id="CAAHFH010000002">
    <property type="protein sequence ID" value="VGO20843.1"/>
    <property type="molecule type" value="Genomic_DNA"/>
</dbReference>
<feature type="compositionally biased region" description="Polar residues" evidence="1">
    <location>
        <begin position="1"/>
        <end position="21"/>
    </location>
</feature>
<evidence type="ECO:0000256" key="1">
    <source>
        <dbReference type="SAM" id="MobiDB-lite"/>
    </source>
</evidence>